<evidence type="ECO:0000313" key="5">
    <source>
        <dbReference type="EMBL" id="CAF4037135.1"/>
    </source>
</evidence>
<feature type="domain" description="SAC" evidence="4">
    <location>
        <begin position="150"/>
        <end position="317"/>
    </location>
</feature>
<protein>
    <recommendedName>
        <fullName evidence="4">SAC domain-containing protein</fullName>
    </recommendedName>
</protein>
<evidence type="ECO:0000256" key="2">
    <source>
        <dbReference type="ARBA" id="ARBA00022801"/>
    </source>
</evidence>
<name>A0A8S2P5S7_9BILA</name>
<sequence length="343" mass="40134">MTSNIVEFPLLNPWQHFTIYGTHNRYIVVAMNKSRSKCRILKIDRMDQKELTIIEDQHEYSHGELRQLLGTIEVSNSRIGGFSKTIHCHGIIGFIKFLEGYYMIVITRRSQVARIGYHRIYKIEETAMLSITNEDIRKVHPDETKYLRALQNLDLTNGFYFSYTYDLTHTLQYNLMEQNNVNSDSLNENFCWGTRYQPTSKYVWNEYLHESIRSQVHPRWLLFIVHGVILQYNLNVFCRSIYLTLICRRSQKFSGTRFLKRGGNCKGFVANEVETEHILHDASLSSLGKSHFTSYVQLRGSVPAFWSQDPKQVPKPPIASKNEWGNFGFHPRVMCTAKSTWDI</sequence>
<dbReference type="GO" id="GO:0012505">
    <property type="term" value="C:endomembrane system"/>
    <property type="evidence" value="ECO:0007669"/>
    <property type="project" value="UniProtKB-SubCell"/>
</dbReference>
<reference evidence="5" key="1">
    <citation type="submission" date="2021-02" db="EMBL/GenBank/DDBJ databases">
        <authorList>
            <person name="Nowell W R."/>
        </authorList>
    </citation>
    <scope>NUCLEOTIDE SEQUENCE</scope>
</reference>
<dbReference type="InterPro" id="IPR002013">
    <property type="entry name" value="SAC_dom"/>
</dbReference>
<evidence type="ECO:0000259" key="4">
    <source>
        <dbReference type="PROSITE" id="PS50275"/>
    </source>
</evidence>
<dbReference type="Proteomes" id="UP000681967">
    <property type="component" value="Unassembled WGS sequence"/>
</dbReference>
<dbReference type="PANTHER" id="PTHR45738:SF5">
    <property type="entry name" value="POLYPHOSPHOINOSITIDE PHOSPHATASE"/>
    <property type="match status" value="1"/>
</dbReference>
<dbReference type="Pfam" id="PF02383">
    <property type="entry name" value="Syja_N"/>
    <property type="match status" value="1"/>
</dbReference>
<dbReference type="PROSITE" id="PS50275">
    <property type="entry name" value="SAC"/>
    <property type="match status" value="1"/>
</dbReference>
<keyword evidence="3" id="KW-0472">Membrane</keyword>
<evidence type="ECO:0000256" key="1">
    <source>
        <dbReference type="ARBA" id="ARBA00004308"/>
    </source>
</evidence>
<dbReference type="PANTHER" id="PTHR45738">
    <property type="entry name" value="POLYPHOSPHOINOSITIDE PHOSPHATASE"/>
    <property type="match status" value="1"/>
</dbReference>
<proteinExistence type="predicted"/>
<evidence type="ECO:0000256" key="3">
    <source>
        <dbReference type="ARBA" id="ARBA00023136"/>
    </source>
</evidence>
<dbReference type="InterPro" id="IPR043573">
    <property type="entry name" value="Fig4-like"/>
</dbReference>
<dbReference type="AlphaFoldDB" id="A0A8S2P5S7"/>
<dbReference type="GO" id="GO:0043813">
    <property type="term" value="F:phosphatidylinositol-3,5-bisphosphate 5-phosphatase activity"/>
    <property type="evidence" value="ECO:0007669"/>
    <property type="project" value="InterPro"/>
</dbReference>
<evidence type="ECO:0000313" key="6">
    <source>
        <dbReference type="Proteomes" id="UP000681967"/>
    </source>
</evidence>
<organism evidence="5 6">
    <name type="scientific">Rotaria magnacalcarata</name>
    <dbReference type="NCBI Taxonomy" id="392030"/>
    <lineage>
        <taxon>Eukaryota</taxon>
        <taxon>Metazoa</taxon>
        <taxon>Spiralia</taxon>
        <taxon>Gnathifera</taxon>
        <taxon>Rotifera</taxon>
        <taxon>Eurotatoria</taxon>
        <taxon>Bdelloidea</taxon>
        <taxon>Philodinida</taxon>
        <taxon>Philodinidae</taxon>
        <taxon>Rotaria</taxon>
    </lineage>
</organism>
<dbReference type="GO" id="GO:0046856">
    <property type="term" value="P:phosphatidylinositol dephosphorylation"/>
    <property type="evidence" value="ECO:0007669"/>
    <property type="project" value="InterPro"/>
</dbReference>
<comment type="caution">
    <text evidence="5">The sequence shown here is derived from an EMBL/GenBank/DDBJ whole genome shotgun (WGS) entry which is preliminary data.</text>
</comment>
<accession>A0A8S2P5S7</accession>
<dbReference type="EMBL" id="CAJOBH010005835">
    <property type="protein sequence ID" value="CAF4037135.1"/>
    <property type="molecule type" value="Genomic_DNA"/>
</dbReference>
<keyword evidence="2" id="KW-0378">Hydrolase</keyword>
<gene>
    <name evidence="5" type="ORF">BYL167_LOCUS15670</name>
</gene>
<comment type="subcellular location">
    <subcellularLocation>
        <location evidence="1">Endomembrane system</location>
    </subcellularLocation>
</comment>